<keyword evidence="3 4" id="KW-0732">Signal</keyword>
<dbReference type="GO" id="GO:0042956">
    <property type="term" value="P:maltodextrin transmembrane transport"/>
    <property type="evidence" value="ECO:0007669"/>
    <property type="project" value="TreeGrafter"/>
</dbReference>
<dbReference type="OrthoDB" id="2507686at2"/>
<dbReference type="STRING" id="211114.SAMN04489726_6296"/>
<reference evidence="5 6" key="1">
    <citation type="submission" date="2016-10" db="EMBL/GenBank/DDBJ databases">
        <authorList>
            <person name="de Groot N.N."/>
        </authorList>
    </citation>
    <scope>NUCLEOTIDE SEQUENCE [LARGE SCALE GENOMIC DNA]</scope>
    <source>
        <strain evidence="5 6">DSM 44149</strain>
    </source>
</reference>
<comment type="similarity">
    <text evidence="1">Belongs to the bacterial solute-binding protein 1 family.</text>
</comment>
<evidence type="ECO:0000313" key="5">
    <source>
        <dbReference type="EMBL" id="SDN37287.1"/>
    </source>
</evidence>
<dbReference type="EMBL" id="LT629701">
    <property type="protein sequence ID" value="SDN37287.1"/>
    <property type="molecule type" value="Genomic_DNA"/>
</dbReference>
<dbReference type="GO" id="GO:1901982">
    <property type="term" value="F:maltose binding"/>
    <property type="evidence" value="ECO:0007669"/>
    <property type="project" value="TreeGrafter"/>
</dbReference>
<dbReference type="RefSeq" id="WP_030433712.1">
    <property type="nucleotide sequence ID" value="NZ_JOEF01000052.1"/>
</dbReference>
<organism evidence="5 6">
    <name type="scientific">Allokutzneria albata</name>
    <name type="common">Kibdelosporangium albatum</name>
    <dbReference type="NCBI Taxonomy" id="211114"/>
    <lineage>
        <taxon>Bacteria</taxon>
        <taxon>Bacillati</taxon>
        <taxon>Actinomycetota</taxon>
        <taxon>Actinomycetes</taxon>
        <taxon>Pseudonocardiales</taxon>
        <taxon>Pseudonocardiaceae</taxon>
        <taxon>Allokutzneria</taxon>
    </lineage>
</organism>
<dbReference type="GO" id="GO:0055052">
    <property type="term" value="C:ATP-binding cassette (ABC) transporter complex, substrate-binding subunit-containing"/>
    <property type="evidence" value="ECO:0007669"/>
    <property type="project" value="TreeGrafter"/>
</dbReference>
<protein>
    <submittedName>
        <fullName evidence="5">Carbohydrate ABC transporter substrate-binding protein, CUT1 family</fullName>
    </submittedName>
</protein>
<sequence>MRLRRLLVIGALGTLALSGCAPVQSTSQSSGTDEKSGTLRVWLFDEVNRAPKEAVVAEAVKEFEARNSRVKVDVQYIQIASRAERFKAAFSDAKSAPDVAEFGNTDLAGYVASGGFTDLTADVAAWPEGKDLNPSVLETGKVDGKVYGVPWFVGLRALYYRTDVFAELGVQPPKTIEEIAPLARRIRQAKPDLYGISVGGKYTYAMLPFVWAAGGDIAKQDNGKWSSTVDSAQSRAGLARYTELLKDDICPPAQCAQNGGDASVQQFVSGKAAMTIGGNFNRQAVEAGAAKGKYAVVPLPGDAEGSVAPAFAGGNLLGVLKSTPRRTLAKEFMQLLGGKQYQEKLYRAMGNLPTFSDLQRTLGANDPFVKPFITTSEAGTRFVPATPAWAKIDAQAVLPNMIQQVITGARPIGQATSAAAQLMNSAFTS</sequence>
<evidence type="ECO:0000256" key="1">
    <source>
        <dbReference type="ARBA" id="ARBA00008520"/>
    </source>
</evidence>
<dbReference type="PROSITE" id="PS51257">
    <property type="entry name" value="PROKAR_LIPOPROTEIN"/>
    <property type="match status" value="1"/>
</dbReference>
<dbReference type="Gene3D" id="3.40.190.10">
    <property type="entry name" value="Periplasmic binding protein-like II"/>
    <property type="match status" value="2"/>
</dbReference>
<keyword evidence="2" id="KW-0813">Transport</keyword>
<dbReference type="SUPFAM" id="SSF53850">
    <property type="entry name" value="Periplasmic binding protein-like II"/>
    <property type="match status" value="1"/>
</dbReference>
<dbReference type="PANTHER" id="PTHR30061">
    <property type="entry name" value="MALTOSE-BINDING PERIPLASMIC PROTEIN"/>
    <property type="match status" value="1"/>
</dbReference>
<evidence type="ECO:0000256" key="4">
    <source>
        <dbReference type="SAM" id="SignalP"/>
    </source>
</evidence>
<gene>
    <name evidence="5" type="ORF">SAMN04489726_6296</name>
</gene>
<dbReference type="PANTHER" id="PTHR30061:SF50">
    <property type="entry name" value="MALTOSE_MALTODEXTRIN-BINDING PERIPLASMIC PROTEIN"/>
    <property type="match status" value="1"/>
</dbReference>
<keyword evidence="6" id="KW-1185">Reference proteome</keyword>
<feature type="signal peptide" evidence="4">
    <location>
        <begin position="1"/>
        <end position="21"/>
    </location>
</feature>
<dbReference type="AlphaFoldDB" id="A0A1H0AV04"/>
<dbReference type="Proteomes" id="UP000183376">
    <property type="component" value="Chromosome I"/>
</dbReference>
<proteinExistence type="inferred from homology"/>
<evidence type="ECO:0000256" key="2">
    <source>
        <dbReference type="ARBA" id="ARBA00022448"/>
    </source>
</evidence>
<evidence type="ECO:0000313" key="6">
    <source>
        <dbReference type="Proteomes" id="UP000183376"/>
    </source>
</evidence>
<accession>A0A1H0AV04</accession>
<evidence type="ECO:0000256" key="3">
    <source>
        <dbReference type="ARBA" id="ARBA00022729"/>
    </source>
</evidence>
<dbReference type="eggNOG" id="COG2182">
    <property type="taxonomic scope" value="Bacteria"/>
</dbReference>
<dbReference type="Pfam" id="PF01547">
    <property type="entry name" value="SBP_bac_1"/>
    <property type="match status" value="1"/>
</dbReference>
<dbReference type="GO" id="GO:0015768">
    <property type="term" value="P:maltose transport"/>
    <property type="evidence" value="ECO:0007669"/>
    <property type="project" value="TreeGrafter"/>
</dbReference>
<feature type="chain" id="PRO_5039691251" evidence="4">
    <location>
        <begin position="22"/>
        <end position="429"/>
    </location>
</feature>
<dbReference type="InterPro" id="IPR006059">
    <property type="entry name" value="SBP"/>
</dbReference>
<name>A0A1H0AV04_ALLAB</name>